<gene>
    <name evidence="2" type="ORF">ACFP1K_20365</name>
</gene>
<sequence length="106" mass="11572">MKVVTSLKKTAAVLAVAVTVVSLTPMAANAAGKSIVNYRCYAQWWNTAFTGRCENAQIGLRLWVYADCNNQADKENGYYDIPRGFTGDFGGGECRSKVNSAHLNFN</sequence>
<evidence type="ECO:0000256" key="1">
    <source>
        <dbReference type="SAM" id="SignalP"/>
    </source>
</evidence>
<feature type="signal peptide" evidence="1">
    <location>
        <begin position="1"/>
        <end position="30"/>
    </location>
</feature>
<feature type="chain" id="PRO_5045496711" evidence="1">
    <location>
        <begin position="31"/>
        <end position="106"/>
    </location>
</feature>
<protein>
    <submittedName>
        <fullName evidence="2">Uncharacterized protein</fullName>
    </submittedName>
</protein>
<evidence type="ECO:0000313" key="3">
    <source>
        <dbReference type="Proteomes" id="UP001596137"/>
    </source>
</evidence>
<keyword evidence="1" id="KW-0732">Signal</keyword>
<keyword evidence="3" id="KW-1185">Reference proteome</keyword>
<evidence type="ECO:0000313" key="2">
    <source>
        <dbReference type="EMBL" id="MFC6083538.1"/>
    </source>
</evidence>
<proteinExistence type="predicted"/>
<accession>A0ABW1NKY0</accession>
<dbReference type="RefSeq" id="WP_380755602.1">
    <property type="nucleotide sequence ID" value="NZ_JBHSRF010000029.1"/>
</dbReference>
<dbReference type="Proteomes" id="UP001596137">
    <property type="component" value="Unassembled WGS sequence"/>
</dbReference>
<organism evidence="2 3">
    <name type="scientific">Sphaerisporangium aureirubrum</name>
    <dbReference type="NCBI Taxonomy" id="1544736"/>
    <lineage>
        <taxon>Bacteria</taxon>
        <taxon>Bacillati</taxon>
        <taxon>Actinomycetota</taxon>
        <taxon>Actinomycetes</taxon>
        <taxon>Streptosporangiales</taxon>
        <taxon>Streptosporangiaceae</taxon>
        <taxon>Sphaerisporangium</taxon>
    </lineage>
</organism>
<reference evidence="3" key="1">
    <citation type="journal article" date="2019" name="Int. J. Syst. Evol. Microbiol.">
        <title>The Global Catalogue of Microorganisms (GCM) 10K type strain sequencing project: providing services to taxonomists for standard genome sequencing and annotation.</title>
        <authorList>
            <consortium name="The Broad Institute Genomics Platform"/>
            <consortium name="The Broad Institute Genome Sequencing Center for Infectious Disease"/>
            <person name="Wu L."/>
            <person name="Ma J."/>
        </authorList>
    </citation>
    <scope>NUCLEOTIDE SEQUENCE [LARGE SCALE GENOMIC DNA]</scope>
    <source>
        <strain evidence="3">JCM 30346</strain>
    </source>
</reference>
<comment type="caution">
    <text evidence="2">The sequence shown here is derived from an EMBL/GenBank/DDBJ whole genome shotgun (WGS) entry which is preliminary data.</text>
</comment>
<dbReference type="EMBL" id="JBHSRF010000029">
    <property type="protein sequence ID" value="MFC6083538.1"/>
    <property type="molecule type" value="Genomic_DNA"/>
</dbReference>
<name>A0ABW1NKY0_9ACTN</name>